<dbReference type="EMBL" id="GBXM01043601">
    <property type="protein sequence ID" value="JAH64976.1"/>
    <property type="molecule type" value="Transcribed_RNA"/>
</dbReference>
<reference evidence="1" key="2">
    <citation type="journal article" date="2015" name="Fish Shellfish Immunol.">
        <title>Early steps in the European eel (Anguilla anguilla)-Vibrio vulnificus interaction in the gills: Role of the RtxA13 toxin.</title>
        <authorList>
            <person name="Callol A."/>
            <person name="Pajuelo D."/>
            <person name="Ebbesson L."/>
            <person name="Teles M."/>
            <person name="MacKenzie S."/>
            <person name="Amaro C."/>
        </authorList>
    </citation>
    <scope>NUCLEOTIDE SEQUENCE</scope>
</reference>
<dbReference type="AlphaFoldDB" id="A0A0E9UGX1"/>
<proteinExistence type="predicted"/>
<name>A0A0E9UGX1_ANGAN</name>
<protein>
    <submittedName>
        <fullName evidence="1">Uncharacterized protein</fullName>
    </submittedName>
</protein>
<organism evidence="1">
    <name type="scientific">Anguilla anguilla</name>
    <name type="common">European freshwater eel</name>
    <name type="synonym">Muraena anguilla</name>
    <dbReference type="NCBI Taxonomy" id="7936"/>
    <lineage>
        <taxon>Eukaryota</taxon>
        <taxon>Metazoa</taxon>
        <taxon>Chordata</taxon>
        <taxon>Craniata</taxon>
        <taxon>Vertebrata</taxon>
        <taxon>Euteleostomi</taxon>
        <taxon>Actinopterygii</taxon>
        <taxon>Neopterygii</taxon>
        <taxon>Teleostei</taxon>
        <taxon>Anguilliformes</taxon>
        <taxon>Anguillidae</taxon>
        <taxon>Anguilla</taxon>
    </lineage>
</organism>
<reference evidence="1" key="1">
    <citation type="submission" date="2014-11" db="EMBL/GenBank/DDBJ databases">
        <authorList>
            <person name="Amaro Gonzalez C."/>
        </authorList>
    </citation>
    <scope>NUCLEOTIDE SEQUENCE</scope>
</reference>
<sequence>MNLLFKVADETCQVSILSQASRPKVRPLA</sequence>
<evidence type="ECO:0000313" key="1">
    <source>
        <dbReference type="EMBL" id="JAH64976.1"/>
    </source>
</evidence>
<accession>A0A0E9UGX1</accession>